<evidence type="ECO:0000256" key="2">
    <source>
        <dbReference type="ARBA" id="ARBA00005695"/>
    </source>
</evidence>
<feature type="domain" description="Solute-binding protein family 5" evidence="4">
    <location>
        <begin position="72"/>
        <end position="424"/>
    </location>
</feature>
<name>A0A7W6PS74_9HYPH</name>
<sequence length="505" mass="54516">MTLKIACKWLACAAVVGGLMGATATPSLAATLKMAWAQDATGLDPHKQTAFSSIRLLELIYEPLVRLDGDLKVVPALAKEWTFSSDAKTLTFKLDPAAKFHNGTAVTSADVKASFTRILDQATGAAARANYVSIASIDTPDDKTVVFNLSQPDVPLLTAMGSINAAIVPASEITGGKIGTAAVGTGPFKLEKWEPNQKEVLKANAEWAGGKVGVDGIDISVLPDENAILAALRAKQVDFALLNDPLVATLVPKVAGLTLNRKPVLSYHVLQLNPSRKPMTELAVRQAISCAIDRQDVLDTALLGEGQITGPLTMPLYRSDPNSLFCYKKDLEKAKKLMADAGFKDGFSATVIAATGEPPTAASEAQVIQSQLKEIGIKLDIKLMELNVYVDTWLKGDFDMAVALNGGRADPYTMYNRYWTKAGNLQKVSNYVDDTLDDLMQKGRVETDIAKRKEIFAAFDKHLAEKSPWIWLYTGYSYTAQQQNVQNFVATPDGSLFGLSKVSLK</sequence>
<keyword evidence="6" id="KW-1185">Reference proteome</keyword>
<keyword evidence="3" id="KW-0732">Signal</keyword>
<evidence type="ECO:0000313" key="5">
    <source>
        <dbReference type="EMBL" id="MBB4145288.1"/>
    </source>
</evidence>
<dbReference type="Gene3D" id="3.40.190.10">
    <property type="entry name" value="Periplasmic binding protein-like II"/>
    <property type="match status" value="1"/>
</dbReference>
<proteinExistence type="inferred from homology"/>
<evidence type="ECO:0000256" key="3">
    <source>
        <dbReference type="SAM" id="SignalP"/>
    </source>
</evidence>
<comment type="caution">
    <text evidence="5">The sequence shown here is derived from an EMBL/GenBank/DDBJ whole genome shotgun (WGS) entry which is preliminary data.</text>
</comment>
<dbReference type="PANTHER" id="PTHR30290">
    <property type="entry name" value="PERIPLASMIC BINDING COMPONENT OF ABC TRANSPORTER"/>
    <property type="match status" value="1"/>
</dbReference>
<dbReference type="AlphaFoldDB" id="A0A7W6PS74"/>
<dbReference type="GO" id="GO:0030288">
    <property type="term" value="C:outer membrane-bounded periplasmic space"/>
    <property type="evidence" value="ECO:0007669"/>
    <property type="project" value="UniProtKB-ARBA"/>
</dbReference>
<gene>
    <name evidence="5" type="ORF">GGQ72_003851</name>
</gene>
<feature type="chain" id="PRO_5030987886" evidence="3">
    <location>
        <begin position="30"/>
        <end position="505"/>
    </location>
</feature>
<dbReference type="PIRSF" id="PIRSF002741">
    <property type="entry name" value="MppA"/>
    <property type="match status" value="1"/>
</dbReference>
<dbReference type="Gene3D" id="3.10.105.10">
    <property type="entry name" value="Dipeptide-binding Protein, Domain 3"/>
    <property type="match status" value="1"/>
</dbReference>
<dbReference type="SUPFAM" id="SSF53850">
    <property type="entry name" value="Periplasmic binding protein-like II"/>
    <property type="match status" value="1"/>
</dbReference>
<dbReference type="Gene3D" id="3.90.76.10">
    <property type="entry name" value="Dipeptide-binding Protein, Domain 1"/>
    <property type="match status" value="1"/>
</dbReference>
<dbReference type="GO" id="GO:1904680">
    <property type="term" value="F:peptide transmembrane transporter activity"/>
    <property type="evidence" value="ECO:0007669"/>
    <property type="project" value="TreeGrafter"/>
</dbReference>
<evidence type="ECO:0000259" key="4">
    <source>
        <dbReference type="Pfam" id="PF00496"/>
    </source>
</evidence>
<dbReference type="EMBL" id="JACIEC010000006">
    <property type="protein sequence ID" value="MBB4145288.1"/>
    <property type="molecule type" value="Genomic_DNA"/>
</dbReference>
<dbReference type="InterPro" id="IPR039424">
    <property type="entry name" value="SBP_5"/>
</dbReference>
<comment type="similarity">
    <text evidence="2">Belongs to the bacterial solute-binding protein 5 family.</text>
</comment>
<dbReference type="Pfam" id="PF00496">
    <property type="entry name" value="SBP_bac_5"/>
    <property type="match status" value="1"/>
</dbReference>
<evidence type="ECO:0000313" key="6">
    <source>
        <dbReference type="Proteomes" id="UP000519897"/>
    </source>
</evidence>
<reference evidence="5 6" key="1">
    <citation type="submission" date="2020-08" db="EMBL/GenBank/DDBJ databases">
        <title>Genomic Encyclopedia of Type Strains, Phase IV (KMG-IV): sequencing the most valuable type-strain genomes for metagenomic binning, comparative biology and taxonomic classification.</title>
        <authorList>
            <person name="Goeker M."/>
        </authorList>
    </citation>
    <scope>NUCLEOTIDE SEQUENCE [LARGE SCALE GENOMIC DNA]</scope>
    <source>
        <strain evidence="5 6">DSM 29514</strain>
    </source>
</reference>
<dbReference type="CDD" id="cd08516">
    <property type="entry name" value="PBP2_NikA_DppA_OppA_like_11"/>
    <property type="match status" value="1"/>
</dbReference>
<comment type="subcellular location">
    <subcellularLocation>
        <location evidence="1">Periplasm</location>
    </subcellularLocation>
</comment>
<dbReference type="GO" id="GO:0015833">
    <property type="term" value="P:peptide transport"/>
    <property type="evidence" value="ECO:0007669"/>
    <property type="project" value="TreeGrafter"/>
</dbReference>
<dbReference type="GO" id="GO:0043190">
    <property type="term" value="C:ATP-binding cassette (ABC) transporter complex"/>
    <property type="evidence" value="ECO:0007669"/>
    <property type="project" value="InterPro"/>
</dbReference>
<dbReference type="InterPro" id="IPR000914">
    <property type="entry name" value="SBP_5_dom"/>
</dbReference>
<evidence type="ECO:0000256" key="1">
    <source>
        <dbReference type="ARBA" id="ARBA00004418"/>
    </source>
</evidence>
<protein>
    <submittedName>
        <fullName evidence="5">Peptide/nickel transport system substrate-binding protein</fullName>
    </submittedName>
</protein>
<dbReference type="Proteomes" id="UP000519897">
    <property type="component" value="Unassembled WGS sequence"/>
</dbReference>
<dbReference type="InterPro" id="IPR030678">
    <property type="entry name" value="Peptide/Ni-bd"/>
</dbReference>
<organism evidence="5 6">
    <name type="scientific">Rhizobium rhizoryzae</name>
    <dbReference type="NCBI Taxonomy" id="451876"/>
    <lineage>
        <taxon>Bacteria</taxon>
        <taxon>Pseudomonadati</taxon>
        <taxon>Pseudomonadota</taxon>
        <taxon>Alphaproteobacteria</taxon>
        <taxon>Hyphomicrobiales</taxon>
        <taxon>Rhizobiaceae</taxon>
        <taxon>Rhizobium/Agrobacterium group</taxon>
        <taxon>Rhizobium</taxon>
    </lineage>
</organism>
<feature type="signal peptide" evidence="3">
    <location>
        <begin position="1"/>
        <end position="29"/>
    </location>
</feature>
<accession>A0A7W6PS74</accession>